<keyword evidence="6" id="KW-0902">Two-component regulatory system</keyword>
<dbReference type="InterPro" id="IPR003661">
    <property type="entry name" value="HisK_dim/P_dom"/>
</dbReference>
<dbReference type="InterPro" id="IPR011006">
    <property type="entry name" value="CheY-like_superfamily"/>
</dbReference>
<dbReference type="Gene3D" id="3.30.565.10">
    <property type="entry name" value="Histidine kinase-like ATPase, C-terminal domain"/>
    <property type="match status" value="1"/>
</dbReference>
<dbReference type="InterPro" id="IPR004358">
    <property type="entry name" value="Sig_transdc_His_kin-like_C"/>
</dbReference>
<dbReference type="NCBIfam" id="TIGR00229">
    <property type="entry name" value="sensory_box"/>
    <property type="match status" value="3"/>
</dbReference>
<dbReference type="GO" id="GO:0006355">
    <property type="term" value="P:regulation of DNA-templated transcription"/>
    <property type="evidence" value="ECO:0007669"/>
    <property type="project" value="InterPro"/>
</dbReference>
<evidence type="ECO:0000259" key="11">
    <source>
        <dbReference type="PROSITE" id="PS50112"/>
    </source>
</evidence>
<dbReference type="CDD" id="cd00075">
    <property type="entry name" value="HATPase"/>
    <property type="match status" value="1"/>
</dbReference>
<dbReference type="SUPFAM" id="SSF47384">
    <property type="entry name" value="Homodimeric domain of signal transducing histidine kinase"/>
    <property type="match status" value="1"/>
</dbReference>
<dbReference type="Pfam" id="PF00512">
    <property type="entry name" value="HisKA"/>
    <property type="match status" value="1"/>
</dbReference>
<dbReference type="Gene3D" id="3.40.50.2300">
    <property type="match status" value="1"/>
</dbReference>
<dbReference type="Pfam" id="PF00072">
    <property type="entry name" value="Response_reg"/>
    <property type="match status" value="1"/>
</dbReference>
<reference evidence="13 14" key="1">
    <citation type="submission" date="2016-11" db="EMBL/GenBank/DDBJ databases">
        <title>Networking in microbes: conjugative elements and plasmids in the genus Alteromonas.</title>
        <authorList>
            <person name="Lopez-Perez M."/>
            <person name="Ramon-Marco N."/>
            <person name="Rodriguez-Valera F."/>
        </authorList>
    </citation>
    <scope>NUCLEOTIDE SEQUENCE [LARGE SCALE GENOMIC DNA]</scope>
    <source>
        <strain evidence="13 14">CP48</strain>
    </source>
</reference>
<dbReference type="PROSITE" id="PS50112">
    <property type="entry name" value="PAS"/>
    <property type="match status" value="3"/>
</dbReference>
<dbReference type="InterPro" id="IPR005467">
    <property type="entry name" value="His_kinase_dom"/>
</dbReference>
<dbReference type="Gene3D" id="3.30.450.40">
    <property type="match status" value="1"/>
</dbReference>
<evidence type="ECO:0000256" key="2">
    <source>
        <dbReference type="ARBA" id="ARBA00012438"/>
    </source>
</evidence>
<dbReference type="InterPro" id="IPR013656">
    <property type="entry name" value="PAS_4"/>
</dbReference>
<evidence type="ECO:0000313" key="14">
    <source>
        <dbReference type="Proteomes" id="UP000182101"/>
    </source>
</evidence>
<organism evidence="13 14">
    <name type="scientific">Alteromonas mediterranea</name>
    <dbReference type="NCBI Taxonomy" id="314275"/>
    <lineage>
        <taxon>Bacteria</taxon>
        <taxon>Pseudomonadati</taxon>
        <taxon>Pseudomonadota</taxon>
        <taxon>Gammaproteobacteria</taxon>
        <taxon>Alteromonadales</taxon>
        <taxon>Alteromonadaceae</taxon>
        <taxon>Alteromonas/Salinimonas group</taxon>
        <taxon>Alteromonas</taxon>
    </lineage>
</organism>
<dbReference type="CDD" id="cd00130">
    <property type="entry name" value="PAS"/>
    <property type="match status" value="3"/>
</dbReference>
<evidence type="ECO:0000256" key="4">
    <source>
        <dbReference type="ARBA" id="ARBA00022679"/>
    </source>
</evidence>
<dbReference type="RefSeq" id="WP_071959863.1">
    <property type="nucleotide sequence ID" value="NZ_CP018024.1"/>
</dbReference>
<dbReference type="SUPFAM" id="SSF52172">
    <property type="entry name" value="CheY-like"/>
    <property type="match status" value="1"/>
</dbReference>
<dbReference type="Pfam" id="PF08447">
    <property type="entry name" value="PAS_3"/>
    <property type="match status" value="1"/>
</dbReference>
<dbReference type="Proteomes" id="UP000182101">
    <property type="component" value="Chromosome"/>
</dbReference>
<dbReference type="PROSITE" id="PS50113">
    <property type="entry name" value="PAC"/>
    <property type="match status" value="2"/>
</dbReference>
<dbReference type="InterPro" id="IPR035965">
    <property type="entry name" value="PAS-like_dom_sf"/>
</dbReference>
<dbReference type="Pfam" id="PF13185">
    <property type="entry name" value="GAF_2"/>
    <property type="match status" value="1"/>
</dbReference>
<dbReference type="AlphaFoldDB" id="A0AAC9JE74"/>
<dbReference type="InterPro" id="IPR003594">
    <property type="entry name" value="HATPase_dom"/>
</dbReference>
<gene>
    <name evidence="13" type="ORF">BM524_14455</name>
</gene>
<dbReference type="EMBL" id="CP018024">
    <property type="protein sequence ID" value="APD90905.1"/>
    <property type="molecule type" value="Genomic_DNA"/>
</dbReference>
<dbReference type="FunFam" id="1.10.287.130:FF:000001">
    <property type="entry name" value="Two-component sensor histidine kinase"/>
    <property type="match status" value="1"/>
</dbReference>
<dbReference type="CDD" id="cd17580">
    <property type="entry name" value="REC_2_DhkD-like"/>
    <property type="match status" value="1"/>
</dbReference>
<dbReference type="PROSITE" id="PS50110">
    <property type="entry name" value="RESPONSE_REGULATORY"/>
    <property type="match status" value="1"/>
</dbReference>
<dbReference type="InterPro" id="IPR013655">
    <property type="entry name" value="PAS_fold_3"/>
</dbReference>
<evidence type="ECO:0000256" key="1">
    <source>
        <dbReference type="ARBA" id="ARBA00000085"/>
    </source>
</evidence>
<evidence type="ECO:0000256" key="7">
    <source>
        <dbReference type="ARBA" id="ARBA00023136"/>
    </source>
</evidence>
<dbReference type="Pfam" id="PF02518">
    <property type="entry name" value="HATPase_c"/>
    <property type="match status" value="1"/>
</dbReference>
<dbReference type="SUPFAM" id="SSF55785">
    <property type="entry name" value="PYP-like sensor domain (PAS domain)"/>
    <property type="match status" value="3"/>
</dbReference>
<dbReference type="PANTHER" id="PTHR43547">
    <property type="entry name" value="TWO-COMPONENT HISTIDINE KINASE"/>
    <property type="match status" value="1"/>
</dbReference>
<dbReference type="PROSITE" id="PS50109">
    <property type="entry name" value="HIS_KIN"/>
    <property type="match status" value="1"/>
</dbReference>
<dbReference type="Pfam" id="PF08448">
    <property type="entry name" value="PAS_4"/>
    <property type="match status" value="1"/>
</dbReference>
<dbReference type="Gene3D" id="3.30.450.20">
    <property type="entry name" value="PAS domain"/>
    <property type="match status" value="3"/>
</dbReference>
<dbReference type="PANTHER" id="PTHR43547:SF2">
    <property type="entry name" value="HYBRID SIGNAL TRANSDUCTION HISTIDINE KINASE C"/>
    <property type="match status" value="1"/>
</dbReference>
<dbReference type="SMART" id="SM00448">
    <property type="entry name" value="REC"/>
    <property type="match status" value="1"/>
</dbReference>
<feature type="modified residue" description="4-aspartylphosphate" evidence="8">
    <location>
        <position position="870"/>
    </location>
</feature>
<dbReference type="SMART" id="SM00388">
    <property type="entry name" value="HisKA"/>
    <property type="match status" value="1"/>
</dbReference>
<evidence type="ECO:0000259" key="9">
    <source>
        <dbReference type="PROSITE" id="PS50109"/>
    </source>
</evidence>
<dbReference type="CDD" id="cd00082">
    <property type="entry name" value="HisKA"/>
    <property type="match status" value="1"/>
</dbReference>
<dbReference type="GO" id="GO:0005886">
    <property type="term" value="C:plasma membrane"/>
    <property type="evidence" value="ECO:0007669"/>
    <property type="project" value="UniProtKB-ARBA"/>
</dbReference>
<dbReference type="InterPro" id="IPR000700">
    <property type="entry name" value="PAS-assoc_C"/>
</dbReference>
<evidence type="ECO:0000313" key="13">
    <source>
        <dbReference type="EMBL" id="APD90905.1"/>
    </source>
</evidence>
<evidence type="ECO:0000256" key="8">
    <source>
        <dbReference type="PROSITE-ProRule" id="PRU00169"/>
    </source>
</evidence>
<keyword evidence="4" id="KW-0808">Transferase</keyword>
<evidence type="ECO:0000256" key="3">
    <source>
        <dbReference type="ARBA" id="ARBA00022553"/>
    </source>
</evidence>
<dbReference type="FunFam" id="3.30.565.10:FF:000006">
    <property type="entry name" value="Sensor histidine kinase WalK"/>
    <property type="match status" value="1"/>
</dbReference>
<dbReference type="InterPro" id="IPR001610">
    <property type="entry name" value="PAC"/>
</dbReference>
<feature type="domain" description="Response regulatory" evidence="10">
    <location>
        <begin position="821"/>
        <end position="937"/>
    </location>
</feature>
<feature type="domain" description="PAS" evidence="11">
    <location>
        <begin position="14"/>
        <end position="84"/>
    </location>
</feature>
<evidence type="ECO:0000259" key="12">
    <source>
        <dbReference type="PROSITE" id="PS50113"/>
    </source>
</evidence>
<accession>A0AAC9JE74</accession>
<dbReference type="InterPro" id="IPR003018">
    <property type="entry name" value="GAF"/>
</dbReference>
<dbReference type="SMART" id="SM00086">
    <property type="entry name" value="PAC"/>
    <property type="match status" value="1"/>
</dbReference>
<feature type="domain" description="PAC" evidence="12">
    <location>
        <begin position="516"/>
        <end position="568"/>
    </location>
</feature>
<comment type="catalytic activity">
    <reaction evidence="1">
        <text>ATP + protein L-histidine = ADP + protein N-phospho-L-histidine.</text>
        <dbReference type="EC" id="2.7.13.3"/>
    </reaction>
</comment>
<feature type="domain" description="PAS" evidence="11">
    <location>
        <begin position="312"/>
        <end position="383"/>
    </location>
</feature>
<protein>
    <recommendedName>
        <fullName evidence="2">histidine kinase</fullName>
        <ecNumber evidence="2">2.7.13.3</ecNumber>
    </recommendedName>
</protein>
<dbReference type="Gene3D" id="1.10.287.130">
    <property type="match status" value="1"/>
</dbReference>
<name>A0AAC9JE74_9ALTE</name>
<evidence type="ECO:0000256" key="6">
    <source>
        <dbReference type="ARBA" id="ARBA00023012"/>
    </source>
</evidence>
<dbReference type="SMART" id="SM00387">
    <property type="entry name" value="HATPase_c"/>
    <property type="match status" value="1"/>
</dbReference>
<dbReference type="SMART" id="SM00091">
    <property type="entry name" value="PAS"/>
    <property type="match status" value="3"/>
</dbReference>
<dbReference type="PRINTS" id="PR00344">
    <property type="entry name" value="BCTRLSENSOR"/>
</dbReference>
<proteinExistence type="predicted"/>
<dbReference type="SUPFAM" id="SSF55781">
    <property type="entry name" value="GAF domain-like"/>
    <property type="match status" value="1"/>
</dbReference>
<evidence type="ECO:0000259" key="10">
    <source>
        <dbReference type="PROSITE" id="PS50110"/>
    </source>
</evidence>
<keyword evidence="7" id="KW-0472">Membrane</keyword>
<feature type="domain" description="Histidine kinase" evidence="9">
    <location>
        <begin position="579"/>
        <end position="797"/>
    </location>
</feature>
<feature type="domain" description="PAS" evidence="11">
    <location>
        <begin position="438"/>
        <end position="513"/>
    </location>
</feature>
<dbReference type="SUPFAM" id="SSF55874">
    <property type="entry name" value="ATPase domain of HSP90 chaperone/DNA topoisomerase II/histidine kinase"/>
    <property type="match status" value="1"/>
</dbReference>
<dbReference type="EC" id="2.7.13.3" evidence="2"/>
<dbReference type="GO" id="GO:0000155">
    <property type="term" value="F:phosphorelay sensor kinase activity"/>
    <property type="evidence" value="ECO:0007669"/>
    <property type="project" value="InterPro"/>
</dbReference>
<feature type="domain" description="PAC" evidence="12">
    <location>
        <begin position="386"/>
        <end position="437"/>
    </location>
</feature>
<evidence type="ECO:0000256" key="5">
    <source>
        <dbReference type="ARBA" id="ARBA00022777"/>
    </source>
</evidence>
<dbReference type="InterPro" id="IPR000014">
    <property type="entry name" value="PAS"/>
</dbReference>
<dbReference type="Pfam" id="PF00989">
    <property type="entry name" value="PAS"/>
    <property type="match status" value="1"/>
</dbReference>
<dbReference type="InterPro" id="IPR036097">
    <property type="entry name" value="HisK_dim/P_sf"/>
</dbReference>
<dbReference type="InterPro" id="IPR001789">
    <property type="entry name" value="Sig_transdc_resp-reg_receiver"/>
</dbReference>
<sequence>MPERTCEAASSITNDIPFQALIENITDSVILADVKGDVIYANPKAHEICGLHKSENFHCSIFSLFPEAQVPNINRLFEHALKQELGEPIEIRFGVDHSWFKLTVFPVAAGVVGFSFHDFSIKRRLQIISQSQRDAMRLALSGAKLEEVLTVLVNGVEKVTDFQSVSGISLISEDGLSLTCAAAPSMPRETRQYFDNMTIDEQTPLGKCCQTRDVVSVHIDSTPDYNDFCLSTQALGLQSFWCRPILSAESRTVLGTFCLFHRERFTPSADDIDVINALSKAAAIIIERNNENRARRVAESALLENIESFNKQRRLYETALSNTPDLLYIFDLEGNFTYANNALLQMWGMSWDEAIGKNCLELGYEPWHAEMHMREIRQVIETKQPIRSDVPFNGTNGRRIYDYIFVPVIGEDGNVEAIAGSTRDVTERKHAEEMAKRAESRRRLALEASHSFGIWDWDIKQNIVTADERLGELFNLTGDEAEQGVAIEVPRQYIHPDDVDAMDAAFRESIDSGMPFDEEYRILQKDGTIRWASFRGRVIYGSDGEAERFPGVGVDITRERNAIEALHEADRRKDEFLATLAHELRNPLAPIRNALEILQSDDYSQSQKCEAFGRVGRQVSQMTRLVDDLMDVSRITRGKIRIHRKPVNLCEILGTAIETIQPLIDEKQHTLLLEKVTIPIWVDGDLIRLSQIFSNIINNAAKYTPSGGIIEVLITTVGGKVTITVKDNGEGIPTDKLETVFDMFSQVEGGLERSQGGLGIGLTLVKRLTEMHDGSVNVYSDGVGKGTKLEVTFPISNNVSSSPSKSQKVEHIPEAPSEKLNVLIADDNQDAAITMGWILEAKGCQVQVVEDGPSALKAVESFTPDLVMLDIGMPGMNGYDLCAALRKKRALAPAIFVAQTGWGQPSHIQRSKEAGFDHHLVKPLDLSDLEPIVAEARQAKAIRRN</sequence>
<dbReference type="InterPro" id="IPR013767">
    <property type="entry name" value="PAS_fold"/>
</dbReference>
<dbReference type="InterPro" id="IPR036890">
    <property type="entry name" value="HATPase_C_sf"/>
</dbReference>
<dbReference type="InterPro" id="IPR029016">
    <property type="entry name" value="GAF-like_dom_sf"/>
</dbReference>
<keyword evidence="3 8" id="KW-0597">Phosphoprotein</keyword>
<keyword evidence="5" id="KW-0418">Kinase</keyword>